<protein>
    <recommendedName>
        <fullName evidence="1">Putative restriction endonuclease domain-containing protein</fullName>
    </recommendedName>
</protein>
<dbReference type="InterPro" id="IPR012296">
    <property type="entry name" value="Nuclease_put_TT1808"/>
</dbReference>
<feature type="domain" description="Putative restriction endonuclease" evidence="1">
    <location>
        <begin position="25"/>
        <end position="191"/>
    </location>
</feature>
<sequence length="203" mass="22085">MAILVVTTDAPLVEGPSQGAWTFADWERLPADGRRYEVIGGVLYMTTAPSSFHQWIVRRLERLVGIPAEDARLAYCFPAPIGVLMPACHPVQPDYVVVRFGREALFRAGRIYGVPDLLFEILSAASRSYDERIKLAAYATAGVPEYAIIDPRERSLNLYCLVAPGAYAAPRCFTAGDHVAFACLPGLLLPVAELFAGAPDSSL</sequence>
<dbReference type="EMBL" id="NQWI01000004">
    <property type="protein sequence ID" value="PDW04793.1"/>
    <property type="molecule type" value="Genomic_DNA"/>
</dbReference>
<proteinExistence type="predicted"/>
<dbReference type="PANTHER" id="PTHR35400">
    <property type="entry name" value="SLR1083 PROTEIN"/>
    <property type="match status" value="1"/>
</dbReference>
<keyword evidence="3" id="KW-1185">Reference proteome</keyword>
<dbReference type="RefSeq" id="WP_097642375.1">
    <property type="nucleotide sequence ID" value="NZ_NQWI01000004.1"/>
</dbReference>
<evidence type="ECO:0000259" key="1">
    <source>
        <dbReference type="Pfam" id="PF05685"/>
    </source>
</evidence>
<evidence type="ECO:0000313" key="2">
    <source>
        <dbReference type="EMBL" id="PDW04793.1"/>
    </source>
</evidence>
<dbReference type="Gene3D" id="3.90.1570.10">
    <property type="entry name" value="tt1808, chain A"/>
    <property type="match status" value="1"/>
</dbReference>
<name>A0A2A6RPB9_9CHLR</name>
<dbReference type="Pfam" id="PF05685">
    <property type="entry name" value="Uma2"/>
    <property type="match status" value="1"/>
</dbReference>
<dbReference type="CDD" id="cd06260">
    <property type="entry name" value="DUF820-like"/>
    <property type="match status" value="1"/>
</dbReference>
<organism evidence="2 3">
    <name type="scientific">Candidatus Viridilinea mediisalina</name>
    <dbReference type="NCBI Taxonomy" id="2024553"/>
    <lineage>
        <taxon>Bacteria</taxon>
        <taxon>Bacillati</taxon>
        <taxon>Chloroflexota</taxon>
        <taxon>Chloroflexia</taxon>
        <taxon>Chloroflexales</taxon>
        <taxon>Chloroflexineae</taxon>
        <taxon>Oscillochloridaceae</taxon>
        <taxon>Candidatus Viridilinea</taxon>
    </lineage>
</organism>
<dbReference type="AlphaFoldDB" id="A0A2A6RPB9"/>
<dbReference type="Proteomes" id="UP000220527">
    <property type="component" value="Unassembled WGS sequence"/>
</dbReference>
<evidence type="ECO:0000313" key="3">
    <source>
        <dbReference type="Proteomes" id="UP000220527"/>
    </source>
</evidence>
<dbReference type="InterPro" id="IPR011335">
    <property type="entry name" value="Restrct_endonuc-II-like"/>
</dbReference>
<comment type="caution">
    <text evidence="2">The sequence shown here is derived from an EMBL/GenBank/DDBJ whole genome shotgun (WGS) entry which is preliminary data.</text>
</comment>
<dbReference type="SUPFAM" id="SSF52980">
    <property type="entry name" value="Restriction endonuclease-like"/>
    <property type="match status" value="1"/>
</dbReference>
<dbReference type="PANTHER" id="PTHR35400:SF3">
    <property type="entry name" value="SLL1072 PROTEIN"/>
    <property type="match status" value="1"/>
</dbReference>
<reference evidence="3" key="1">
    <citation type="submission" date="2017-08" db="EMBL/GenBank/DDBJ databases">
        <authorList>
            <person name="Grouzdev D.S."/>
            <person name="Gaisin V.A."/>
            <person name="Rysina M.S."/>
            <person name="Gorlenko V.M."/>
        </authorList>
    </citation>
    <scope>NUCLEOTIDE SEQUENCE [LARGE SCALE GENOMIC DNA]</scope>
    <source>
        <strain evidence="3">Kir15-3F</strain>
    </source>
</reference>
<accession>A0A2A6RPB9</accession>
<gene>
    <name evidence="2" type="ORF">CJ255_01755</name>
</gene>
<dbReference type="OrthoDB" id="9793127at2"/>
<dbReference type="InterPro" id="IPR008538">
    <property type="entry name" value="Uma2"/>
</dbReference>